<dbReference type="VEuPathDB" id="FungiDB:KRP23_12158"/>
<sequence>MGSFLPLDELEPTLSDVLAFIDTFDSDATTSTSSSSDDGKNSPPPSSEDRRKTRKAAASRRCQHKKKAQFLALRAQVTALETKLKELKDPIAKNSVWTLSSRELGQKLDTSQKHKVTQLWKNKAELEKQLRLRSEGRNKELKNVLARQSKVAQAVQEVLSNVTAVVHIEEALRTPLPTMPSVLEGFVPNLNDAIYGELSARLGRLYVDVTTTFESLDHTLVQDLSTGVQVRRDAVTGMPYVELRTAMATQLDLKQTEQAMMDLKACHYNNYGTKKETEFELRDQDMAVELSTLSLSRCHEEENRLLLTFSSLHLGDMMWSNFQRIQANCTESSQQSPASIPAY</sequence>
<dbReference type="Proteomes" id="UP000005238">
    <property type="component" value="Unassembled WGS sequence"/>
</dbReference>
<dbReference type="InParanoid" id="H3GPX1"/>
<dbReference type="AlphaFoldDB" id="H3GPX1"/>
<dbReference type="EMBL" id="DS566031">
    <property type="status" value="NOT_ANNOTATED_CDS"/>
    <property type="molecule type" value="Genomic_DNA"/>
</dbReference>
<dbReference type="OMA" id="KACHYNN"/>
<protein>
    <recommendedName>
        <fullName evidence="4">BZIP domain-containing protein</fullName>
    </recommendedName>
</protein>
<dbReference type="EnsemblProtists" id="Phyra78786">
    <property type="protein sequence ID" value="Phyra78786"/>
    <property type="gene ID" value="Phyra78786"/>
</dbReference>
<evidence type="ECO:0000313" key="3">
    <source>
        <dbReference type="Proteomes" id="UP000005238"/>
    </source>
</evidence>
<accession>H3GPX1</accession>
<reference evidence="2" key="2">
    <citation type="submission" date="2015-06" db="UniProtKB">
        <authorList>
            <consortium name="EnsemblProtists"/>
        </authorList>
    </citation>
    <scope>IDENTIFICATION</scope>
    <source>
        <strain evidence="2">Pr102</strain>
    </source>
</reference>
<proteinExistence type="predicted"/>
<feature type="region of interest" description="Disordered" evidence="1">
    <location>
        <begin position="28"/>
        <end position="61"/>
    </location>
</feature>
<dbReference type="HOGENOM" id="CLU_661358_0_0_1"/>
<feature type="compositionally biased region" description="Basic residues" evidence="1">
    <location>
        <begin position="52"/>
        <end position="61"/>
    </location>
</feature>
<evidence type="ECO:0008006" key="4">
    <source>
        <dbReference type="Google" id="ProtNLM"/>
    </source>
</evidence>
<evidence type="ECO:0000256" key="1">
    <source>
        <dbReference type="SAM" id="MobiDB-lite"/>
    </source>
</evidence>
<reference evidence="3" key="1">
    <citation type="journal article" date="2006" name="Science">
        <title>Phytophthora genome sequences uncover evolutionary origins and mechanisms of pathogenesis.</title>
        <authorList>
            <person name="Tyler B.M."/>
            <person name="Tripathy S."/>
            <person name="Zhang X."/>
            <person name="Dehal P."/>
            <person name="Jiang R.H."/>
            <person name="Aerts A."/>
            <person name="Arredondo F.D."/>
            <person name="Baxter L."/>
            <person name="Bensasson D."/>
            <person name="Beynon J.L."/>
            <person name="Chapman J."/>
            <person name="Damasceno C.M."/>
            <person name="Dorrance A.E."/>
            <person name="Dou D."/>
            <person name="Dickerman A.W."/>
            <person name="Dubchak I.L."/>
            <person name="Garbelotto M."/>
            <person name="Gijzen M."/>
            <person name="Gordon S.G."/>
            <person name="Govers F."/>
            <person name="Grunwald N.J."/>
            <person name="Huang W."/>
            <person name="Ivors K.L."/>
            <person name="Jones R.W."/>
            <person name="Kamoun S."/>
            <person name="Krampis K."/>
            <person name="Lamour K.H."/>
            <person name="Lee M.K."/>
            <person name="McDonald W.H."/>
            <person name="Medina M."/>
            <person name="Meijer H.J."/>
            <person name="Nordberg E.K."/>
            <person name="Maclean D.J."/>
            <person name="Ospina-Giraldo M.D."/>
            <person name="Morris P.F."/>
            <person name="Phuntumart V."/>
            <person name="Putnam N.H."/>
            <person name="Rash S."/>
            <person name="Rose J.K."/>
            <person name="Sakihama Y."/>
            <person name="Salamov A.A."/>
            <person name="Savidor A."/>
            <person name="Scheuring C.F."/>
            <person name="Smith B.M."/>
            <person name="Sobral B.W."/>
            <person name="Terry A."/>
            <person name="Torto-Alalibo T.A."/>
            <person name="Win J."/>
            <person name="Xu Z."/>
            <person name="Zhang H."/>
            <person name="Grigoriev I.V."/>
            <person name="Rokhsar D.S."/>
            <person name="Boore J.L."/>
        </authorList>
    </citation>
    <scope>NUCLEOTIDE SEQUENCE [LARGE SCALE GENOMIC DNA]</scope>
    <source>
        <strain evidence="3">Pr102</strain>
    </source>
</reference>
<name>H3GPX1_PHYRM</name>
<dbReference type="eggNOG" id="ENOG502RAEK">
    <property type="taxonomic scope" value="Eukaryota"/>
</dbReference>
<dbReference type="CDD" id="cd14686">
    <property type="entry name" value="bZIP"/>
    <property type="match status" value="1"/>
</dbReference>
<keyword evidence="3" id="KW-1185">Reference proteome</keyword>
<evidence type="ECO:0000313" key="2">
    <source>
        <dbReference type="EnsemblProtists" id="Phyra78786"/>
    </source>
</evidence>
<dbReference type="VEuPathDB" id="FungiDB:KRP22_9122"/>
<organism evidence="2 3">
    <name type="scientific">Phytophthora ramorum</name>
    <name type="common">Sudden oak death agent</name>
    <dbReference type="NCBI Taxonomy" id="164328"/>
    <lineage>
        <taxon>Eukaryota</taxon>
        <taxon>Sar</taxon>
        <taxon>Stramenopiles</taxon>
        <taxon>Oomycota</taxon>
        <taxon>Peronosporomycetes</taxon>
        <taxon>Peronosporales</taxon>
        <taxon>Peronosporaceae</taxon>
        <taxon>Phytophthora</taxon>
    </lineage>
</organism>